<feature type="chain" id="PRO_5046215569" description="Lipoprotein" evidence="1">
    <location>
        <begin position="24"/>
        <end position="346"/>
    </location>
</feature>
<evidence type="ECO:0000313" key="2">
    <source>
        <dbReference type="EMBL" id="BDT03583.1"/>
    </source>
</evidence>
<keyword evidence="3" id="KW-1185">Reference proteome</keyword>
<dbReference type="EMBL" id="AP026933">
    <property type="protein sequence ID" value="BDT03583.1"/>
    <property type="molecule type" value="Genomic_DNA"/>
</dbReference>
<evidence type="ECO:0008006" key="4">
    <source>
        <dbReference type="Google" id="ProtNLM"/>
    </source>
</evidence>
<organism evidence="2 3">
    <name type="scientific">Spiroplasma ixodetis</name>
    <dbReference type="NCBI Taxonomy" id="2141"/>
    <lineage>
        <taxon>Bacteria</taxon>
        <taxon>Bacillati</taxon>
        <taxon>Mycoplasmatota</taxon>
        <taxon>Mollicutes</taxon>
        <taxon>Entomoplasmatales</taxon>
        <taxon>Spiroplasmataceae</taxon>
        <taxon>Spiroplasma</taxon>
    </lineage>
</organism>
<evidence type="ECO:0000256" key="1">
    <source>
        <dbReference type="SAM" id="SignalP"/>
    </source>
</evidence>
<dbReference type="Proteomes" id="UP001163387">
    <property type="component" value="Chromosome"/>
</dbReference>
<keyword evidence="1" id="KW-0732">Signal</keyword>
<sequence>MKNLVKLLSILTMSTPISLSVVACNNNTTQKTELKDKITKLTTNITIDVNKSNKKLDTLINNTTEVKNLNPKLVNPVIKYFSDKEAKNDITTKLEKVGDLYIVITSNSNDLNYQGSTAPIKINIKEQSDKTDLSTITQLTGLDIIANPSKSYKELISNINSFDEFKSTPLAAGYQLQFYNENNQEITNNKQELEKVSKIVVKISSNSNDPNYQGSTMIDITKQTIISDSDMQNYFSKTTLPFASLAPSSSTKATINKQEAVTDVINKLKKLQKDSELVIKLLLKGIYKEKIDFNKVRNENEIYDKNKEPVPNDWFKDKETDKEANVLIFYGNTETGYFYPIKININ</sequence>
<proteinExistence type="predicted"/>
<dbReference type="RefSeq" id="WP_281749513.1">
    <property type="nucleotide sequence ID" value="NZ_AP026933.1"/>
</dbReference>
<feature type="signal peptide" evidence="1">
    <location>
        <begin position="1"/>
        <end position="23"/>
    </location>
</feature>
<gene>
    <name evidence="2" type="ORF">SHM_12290</name>
</gene>
<protein>
    <recommendedName>
        <fullName evidence="4">Lipoprotein</fullName>
    </recommendedName>
</protein>
<accession>A0ABM8BUN7</accession>
<reference evidence="2 3" key="1">
    <citation type="journal article" date="2022" name="Front. Microbiol.">
        <title>Male-killing mechanisms vary between Spiroplasma species.</title>
        <authorList>
            <person name="Arai H."/>
            <person name="Inoue M."/>
            <person name="Kageyama D."/>
        </authorList>
    </citation>
    <scope>NUCLEOTIDE SEQUENCE [LARGE SCALE GENOMIC DNA]</scope>
    <source>
        <strain evidence="3">sHm</strain>
    </source>
</reference>
<evidence type="ECO:0000313" key="3">
    <source>
        <dbReference type="Proteomes" id="UP001163387"/>
    </source>
</evidence>
<dbReference type="PROSITE" id="PS51257">
    <property type="entry name" value="PROKAR_LIPOPROTEIN"/>
    <property type="match status" value="1"/>
</dbReference>
<name>A0ABM8BUN7_9MOLU</name>